<feature type="coiled-coil region" evidence="4">
    <location>
        <begin position="170"/>
        <end position="266"/>
    </location>
</feature>
<dbReference type="Proteomes" id="UP000037069">
    <property type="component" value="Unassembled WGS sequence"/>
</dbReference>
<dbReference type="OMA" id="MSGRLNQ"/>
<evidence type="ECO:0000256" key="4">
    <source>
        <dbReference type="SAM" id="Coils"/>
    </source>
</evidence>
<reference evidence="6 7" key="1">
    <citation type="journal article" date="2015" name="Nat. Commun.">
        <title>Lucilia cuprina genome unlocks parasitic fly biology to underpin future interventions.</title>
        <authorList>
            <person name="Anstead C.A."/>
            <person name="Korhonen P.K."/>
            <person name="Young N.D."/>
            <person name="Hall R.S."/>
            <person name="Jex A.R."/>
            <person name="Murali S.C."/>
            <person name="Hughes D.S."/>
            <person name="Lee S.F."/>
            <person name="Perry T."/>
            <person name="Stroehlein A.J."/>
            <person name="Ansell B.R."/>
            <person name="Breugelmans B."/>
            <person name="Hofmann A."/>
            <person name="Qu J."/>
            <person name="Dugan S."/>
            <person name="Lee S.L."/>
            <person name="Chao H."/>
            <person name="Dinh H."/>
            <person name="Han Y."/>
            <person name="Doddapaneni H.V."/>
            <person name="Worley K.C."/>
            <person name="Muzny D.M."/>
            <person name="Ioannidis P."/>
            <person name="Waterhouse R.M."/>
            <person name="Zdobnov E.M."/>
            <person name="James P.J."/>
            <person name="Bagnall N.H."/>
            <person name="Kotze A.C."/>
            <person name="Gibbs R.A."/>
            <person name="Richards S."/>
            <person name="Batterham P."/>
            <person name="Gasser R.B."/>
        </authorList>
    </citation>
    <scope>NUCLEOTIDE SEQUENCE [LARGE SCALE GENOMIC DNA]</scope>
    <source>
        <strain evidence="6 7">LS</strain>
        <tissue evidence="6">Full body</tissue>
    </source>
</reference>
<feature type="coiled-coil region" evidence="4">
    <location>
        <begin position="52"/>
        <end position="132"/>
    </location>
</feature>
<protein>
    <recommendedName>
        <fullName evidence="8">Trichoplein keratin filament-binding protein</fullName>
    </recommendedName>
</protein>
<dbReference type="AlphaFoldDB" id="A0A0L0BUL1"/>
<gene>
    <name evidence="6" type="ORF">FF38_01225</name>
</gene>
<feature type="region of interest" description="Disordered" evidence="5">
    <location>
        <begin position="518"/>
        <end position="561"/>
    </location>
</feature>
<dbReference type="EMBL" id="JRES01001304">
    <property type="protein sequence ID" value="KNC23721.1"/>
    <property type="molecule type" value="Genomic_DNA"/>
</dbReference>
<dbReference type="GO" id="GO:0006915">
    <property type="term" value="P:apoptotic process"/>
    <property type="evidence" value="ECO:0007669"/>
    <property type="project" value="TreeGrafter"/>
</dbReference>
<dbReference type="GO" id="GO:0045095">
    <property type="term" value="C:keratin filament"/>
    <property type="evidence" value="ECO:0007669"/>
    <property type="project" value="TreeGrafter"/>
</dbReference>
<feature type="compositionally biased region" description="Polar residues" evidence="5">
    <location>
        <begin position="531"/>
        <end position="543"/>
    </location>
</feature>
<evidence type="ECO:0008006" key="8">
    <source>
        <dbReference type="Google" id="ProtNLM"/>
    </source>
</evidence>
<dbReference type="PANTHER" id="PTHR31183">
    <property type="entry name" value="TRICHOPLEIN KERATIN FILAMENT-BINDING PROTEIN FAMILY MEMBER"/>
    <property type="match status" value="1"/>
</dbReference>
<organism evidence="6 7">
    <name type="scientific">Lucilia cuprina</name>
    <name type="common">Green bottle fly</name>
    <name type="synonym">Australian sheep blowfly</name>
    <dbReference type="NCBI Taxonomy" id="7375"/>
    <lineage>
        <taxon>Eukaryota</taxon>
        <taxon>Metazoa</taxon>
        <taxon>Ecdysozoa</taxon>
        <taxon>Arthropoda</taxon>
        <taxon>Hexapoda</taxon>
        <taxon>Insecta</taxon>
        <taxon>Pterygota</taxon>
        <taxon>Neoptera</taxon>
        <taxon>Endopterygota</taxon>
        <taxon>Diptera</taxon>
        <taxon>Brachycera</taxon>
        <taxon>Muscomorpha</taxon>
        <taxon>Oestroidea</taxon>
        <taxon>Calliphoridae</taxon>
        <taxon>Luciliinae</taxon>
        <taxon>Lucilia</taxon>
    </lineage>
</organism>
<evidence type="ECO:0000313" key="6">
    <source>
        <dbReference type="EMBL" id="KNC23721.1"/>
    </source>
</evidence>
<dbReference type="InterPro" id="IPR043596">
    <property type="entry name" value="CFAP53/TCHP"/>
</dbReference>
<evidence type="ECO:0000256" key="3">
    <source>
        <dbReference type="ARBA" id="ARBA00023212"/>
    </source>
</evidence>
<keyword evidence="7" id="KW-1185">Reference proteome</keyword>
<evidence type="ECO:0000313" key="7">
    <source>
        <dbReference type="Proteomes" id="UP000037069"/>
    </source>
</evidence>
<keyword evidence="3" id="KW-0206">Cytoskeleton</keyword>
<dbReference type="STRING" id="7375.A0A0L0BUL1"/>
<comment type="caution">
    <text evidence="6">The sequence shown here is derived from an EMBL/GenBank/DDBJ whole genome shotgun (WGS) entry which is preliminary data.</text>
</comment>
<sequence length="561" mass="67046">MSMKSAHLQALFARRRENEHNRIECTEAVNKYYDHWGKVTARFENWTTPEYYKQAEKQLQTTQQQKAKLKNLAERQQKLAQLLDIEKKSYELELQQKERSRNPRRSLDTKTLEKIDDNLKQQQQMRRKLELEAKLYGKWRHGVDDDNLVFESKSDNEVLAKLNWLDKQVAQQLQREKEEEAAKERQIKLQHELNKTEELQKERQVIRENEIREIRYLQEYHMDQLREQQKEIDDLKEKEKQLKANLNEFEKELELLEESYAVLSKSVDFGDAHNFKKVKIFIRKRSEVFRNQIKLCLSILKRSIGIAENPQILKNFKAELELQLEAENQKLSQIEGMYESEAKYNLQGTEQTWQQEHKERYEKLKQLLKEEHFLIKTTLNEIMQRHEELLEIRSTHLGIIENSSEKLKILIQEEENSPRYQACKSLEPAKQAEFSPRHKITNNIIHSQLEESKDTPLYSPRRCASVKSLELDEPHYQIDFSSRRNCYESNNNNMSPRNNDINQISRSFTNLNLDVWQSQQAPPSQRDLETQKTNAQRSLQVVTPETEAERPRFGRKRVAWN</sequence>
<comment type="subcellular location">
    <subcellularLocation>
        <location evidence="1">Cytoplasm</location>
        <location evidence="1">Cytoskeleton</location>
    </subcellularLocation>
</comment>
<evidence type="ECO:0000256" key="2">
    <source>
        <dbReference type="ARBA" id="ARBA00022490"/>
    </source>
</evidence>
<dbReference type="OrthoDB" id="6431598at2759"/>
<keyword evidence="4" id="KW-0175">Coiled coil</keyword>
<dbReference type="PANTHER" id="PTHR31183:SF2">
    <property type="entry name" value="TRICHOPLEIN KERATIN FILAMENT-BINDING PROTEIN"/>
    <property type="match status" value="1"/>
</dbReference>
<name>A0A0L0BUL1_LUCCU</name>
<accession>A0A0L0BUL1</accession>
<evidence type="ECO:0000256" key="1">
    <source>
        <dbReference type="ARBA" id="ARBA00004245"/>
    </source>
</evidence>
<proteinExistence type="predicted"/>
<evidence type="ECO:0000256" key="5">
    <source>
        <dbReference type="SAM" id="MobiDB-lite"/>
    </source>
</evidence>
<keyword evidence="2" id="KW-0963">Cytoplasm</keyword>